<feature type="domain" description="Immunoglobulin" evidence="7">
    <location>
        <begin position="37"/>
        <end position="140"/>
    </location>
</feature>
<evidence type="ECO:0000256" key="3">
    <source>
        <dbReference type="ARBA" id="ARBA00023136"/>
    </source>
</evidence>
<accession>A0A8D0FGI5</accession>
<feature type="region of interest" description="Disordered" evidence="5">
    <location>
        <begin position="1"/>
        <end position="32"/>
    </location>
</feature>
<feature type="region of interest" description="Disordered" evidence="5">
    <location>
        <begin position="283"/>
        <end position="343"/>
    </location>
</feature>
<evidence type="ECO:0000256" key="1">
    <source>
        <dbReference type="ARBA" id="ARBA00004370"/>
    </source>
</evidence>
<dbReference type="InterPro" id="IPR013106">
    <property type="entry name" value="Ig_V-set"/>
</dbReference>
<evidence type="ECO:0000259" key="7">
    <source>
        <dbReference type="SMART" id="SM00409"/>
    </source>
</evidence>
<feature type="transmembrane region" description="Helical" evidence="6">
    <location>
        <begin position="240"/>
        <end position="263"/>
    </location>
</feature>
<keyword evidence="6" id="KW-0812">Transmembrane</keyword>
<dbReference type="Ensembl" id="ENSSOCT00000015105.1">
    <property type="protein sequence ID" value="ENSSOCP00000014722.1"/>
    <property type="gene ID" value="ENSSOCG00000011107.1"/>
</dbReference>
<feature type="compositionally biased region" description="Gly residues" evidence="5">
    <location>
        <begin position="1"/>
        <end position="18"/>
    </location>
</feature>
<dbReference type="AlphaFoldDB" id="A0A8D0FGI5"/>
<dbReference type="Pfam" id="PF07686">
    <property type="entry name" value="V-set"/>
    <property type="match status" value="1"/>
</dbReference>
<keyword evidence="4" id="KW-0325">Glycoprotein</keyword>
<evidence type="ECO:0000313" key="8">
    <source>
        <dbReference type="Ensembl" id="ENSSOCP00000014722.1"/>
    </source>
</evidence>
<name>A0A8D0FGI5_STROC</name>
<evidence type="ECO:0000313" key="9">
    <source>
        <dbReference type="Proteomes" id="UP000694551"/>
    </source>
</evidence>
<dbReference type="InterPro" id="IPR015631">
    <property type="entry name" value="CD2/SLAM_rcpt"/>
</dbReference>
<sequence>MPTGASGGGCGQEGGGCWGSPSSRLSLTRPGAAAAKPRQVNGALGGSVLLSPALPPNKTVKEIEWSFSTGTGATIQVAEFGPGGFKRPDPQDQFKDRLEMFNETALKIRALERGDSGVYGARIKLHPALVEDQFFNLTVYGPVPAPEIQQELLSLSTQECNITLRCWVPAGSDAEAVWQLGSSPGTPWGQPCEDAWMLCLAVPASAFNSSYTCVARNPIMERRVSIHLDTLCQLQDTRGWWRWHVCPVPLAMGVGALLGGVWLQRKKRRKKAAEGGGCCRVKAVSSQPGSLGKQTEQDSGGDGDSEQRAWGLPHPLFPNPRAGTGVWDRPNPPPHPSAHWWLQ</sequence>
<evidence type="ECO:0000256" key="5">
    <source>
        <dbReference type="SAM" id="MobiDB-lite"/>
    </source>
</evidence>
<dbReference type="InterPro" id="IPR036179">
    <property type="entry name" value="Ig-like_dom_sf"/>
</dbReference>
<keyword evidence="2" id="KW-0732">Signal</keyword>
<comment type="subcellular location">
    <subcellularLocation>
        <location evidence="1">Membrane</location>
    </subcellularLocation>
</comment>
<keyword evidence="6" id="KW-1133">Transmembrane helix</keyword>
<organism evidence="8 9">
    <name type="scientific">Strix occidentalis caurina</name>
    <name type="common">northern spotted owl</name>
    <dbReference type="NCBI Taxonomy" id="311401"/>
    <lineage>
        <taxon>Eukaryota</taxon>
        <taxon>Metazoa</taxon>
        <taxon>Chordata</taxon>
        <taxon>Craniata</taxon>
        <taxon>Vertebrata</taxon>
        <taxon>Euteleostomi</taxon>
        <taxon>Archelosauria</taxon>
        <taxon>Archosauria</taxon>
        <taxon>Dinosauria</taxon>
        <taxon>Saurischia</taxon>
        <taxon>Theropoda</taxon>
        <taxon>Coelurosauria</taxon>
        <taxon>Aves</taxon>
        <taxon>Neognathae</taxon>
        <taxon>Neoaves</taxon>
        <taxon>Telluraves</taxon>
        <taxon>Strigiformes</taxon>
        <taxon>Strigidae</taxon>
        <taxon>Strix</taxon>
    </lineage>
</organism>
<proteinExistence type="predicted"/>
<dbReference type="PANTHER" id="PTHR12080">
    <property type="entry name" value="SIGNALING LYMPHOCYTIC ACTIVATION MOLECULE"/>
    <property type="match status" value="1"/>
</dbReference>
<reference evidence="8" key="1">
    <citation type="submission" date="2025-08" db="UniProtKB">
        <authorList>
            <consortium name="Ensembl"/>
        </authorList>
    </citation>
    <scope>IDENTIFICATION</scope>
</reference>
<reference evidence="8" key="2">
    <citation type="submission" date="2025-09" db="UniProtKB">
        <authorList>
            <consortium name="Ensembl"/>
        </authorList>
    </citation>
    <scope>IDENTIFICATION</scope>
</reference>
<dbReference type="GO" id="GO:0016020">
    <property type="term" value="C:membrane"/>
    <property type="evidence" value="ECO:0007669"/>
    <property type="project" value="UniProtKB-SubCell"/>
</dbReference>
<dbReference type="Gene3D" id="2.60.40.10">
    <property type="entry name" value="Immunoglobulins"/>
    <property type="match status" value="2"/>
</dbReference>
<keyword evidence="9" id="KW-1185">Reference proteome</keyword>
<dbReference type="SMART" id="SM00409">
    <property type="entry name" value="IG"/>
    <property type="match status" value="1"/>
</dbReference>
<evidence type="ECO:0000256" key="6">
    <source>
        <dbReference type="SAM" id="Phobius"/>
    </source>
</evidence>
<dbReference type="Proteomes" id="UP000694551">
    <property type="component" value="Unplaced"/>
</dbReference>
<dbReference type="InterPro" id="IPR013783">
    <property type="entry name" value="Ig-like_fold"/>
</dbReference>
<evidence type="ECO:0000256" key="4">
    <source>
        <dbReference type="ARBA" id="ARBA00023180"/>
    </source>
</evidence>
<keyword evidence="3 6" id="KW-0472">Membrane</keyword>
<evidence type="ECO:0000256" key="2">
    <source>
        <dbReference type="ARBA" id="ARBA00022729"/>
    </source>
</evidence>
<protein>
    <recommendedName>
        <fullName evidence="7">Immunoglobulin domain-containing protein</fullName>
    </recommendedName>
</protein>
<dbReference type="SUPFAM" id="SSF48726">
    <property type="entry name" value="Immunoglobulin"/>
    <property type="match status" value="2"/>
</dbReference>
<dbReference type="PANTHER" id="PTHR12080:SF121">
    <property type="entry name" value="IG-LIKE DOMAIN-CONTAINING PROTEIN-RELATED"/>
    <property type="match status" value="1"/>
</dbReference>
<dbReference type="InterPro" id="IPR003599">
    <property type="entry name" value="Ig_sub"/>
</dbReference>
<feature type="compositionally biased region" description="Polar residues" evidence="5">
    <location>
        <begin position="284"/>
        <end position="298"/>
    </location>
</feature>